<dbReference type="RefSeq" id="WP_054876897.1">
    <property type="nucleotide sequence ID" value="NZ_LKET01000068.1"/>
</dbReference>
<keyword evidence="1" id="KW-0472">Membrane</keyword>
<evidence type="ECO:0000313" key="3">
    <source>
        <dbReference type="Proteomes" id="UP000050326"/>
    </source>
</evidence>
<proteinExistence type="predicted"/>
<dbReference type="STRING" id="36849.OXPF_39360"/>
<keyword evidence="1" id="KW-0812">Transmembrane</keyword>
<dbReference type="EMBL" id="LKET01000068">
    <property type="protein sequence ID" value="KPU42157.1"/>
    <property type="molecule type" value="Genomic_DNA"/>
</dbReference>
<organism evidence="2 3">
    <name type="scientific">Oxobacter pfennigii</name>
    <dbReference type="NCBI Taxonomy" id="36849"/>
    <lineage>
        <taxon>Bacteria</taxon>
        <taxon>Bacillati</taxon>
        <taxon>Bacillota</taxon>
        <taxon>Clostridia</taxon>
        <taxon>Eubacteriales</taxon>
        <taxon>Clostridiaceae</taxon>
        <taxon>Oxobacter</taxon>
    </lineage>
</organism>
<name>A0A0P8W417_9CLOT</name>
<sequence>MASKKELRALITLAGKIDPSLSAAMAKASKLNSNMAKESTKSAGVMSKTWDIAKGVLVGNILTKGVSMVVSGLKTVGTQGIQLASDLTEVQNVVDTTFGENGSKMINSWAQNALNAFGLSEMQAKKFNGTMGALLKSSGITGQSLVGMSENLTGLAGDMASFYNLDHEEAFTKIRAGISGETEPLKALGINMSVANLEAFALSKGIKTAYKNMDQASQVALRYGYLMEKSKDAQGDFAKTLDTSYANQKRLLATNFNQKIAQLATKSLPILTRGTKVLNDILAKIDAEKLGNMLAGFADKAFEVGERYMPLIIEGASKIPPILADVYNMGKGAADLIINYWPLVEPVLWGMAAGLTASKLAMLGLTAAEKGGMIISGLSKAWAIGSGALHMLMNGARLSTVAQWALNAASIAFPGVWVVAAIAGVATAGYMLWKNWDKVSVKLAEIWENIKGAFKAGVDWVVDKINKIPLVNIPMATTLDPKAPAVSSLSYISSPMPMFAEGGFTNKPSIFGEDGPEAAIPIKYRNPRSISILNQTAKAIGATSGGRHLPMININITVAGSTPQEQVTNIASSVKQALMDVLEEFQRDEERVAYG</sequence>
<feature type="transmembrane region" description="Helical" evidence="1">
    <location>
        <begin position="411"/>
        <end position="433"/>
    </location>
</feature>
<comment type="caution">
    <text evidence="2">The sequence shown here is derived from an EMBL/GenBank/DDBJ whole genome shotgun (WGS) entry which is preliminary data.</text>
</comment>
<dbReference type="AlphaFoldDB" id="A0A0P8W417"/>
<keyword evidence="3" id="KW-1185">Reference proteome</keyword>
<evidence type="ECO:0000256" key="1">
    <source>
        <dbReference type="SAM" id="Phobius"/>
    </source>
</evidence>
<accession>A0A0P8W417</accession>
<dbReference type="Proteomes" id="UP000050326">
    <property type="component" value="Unassembled WGS sequence"/>
</dbReference>
<protein>
    <recommendedName>
        <fullName evidence="4">Phage-related minor tail protein</fullName>
    </recommendedName>
</protein>
<evidence type="ECO:0000313" key="2">
    <source>
        <dbReference type="EMBL" id="KPU42157.1"/>
    </source>
</evidence>
<evidence type="ECO:0008006" key="4">
    <source>
        <dbReference type="Google" id="ProtNLM"/>
    </source>
</evidence>
<keyword evidence="1" id="KW-1133">Transmembrane helix</keyword>
<reference evidence="2 3" key="1">
    <citation type="submission" date="2015-09" db="EMBL/GenBank/DDBJ databases">
        <title>Genome sequence of Oxobacter pfennigii DSM 3222.</title>
        <authorList>
            <person name="Poehlein A."/>
            <person name="Bengelsdorf F.R."/>
            <person name="Schiel-Bengelsdorf B."/>
            <person name="Duerre P."/>
            <person name="Daniel R."/>
        </authorList>
    </citation>
    <scope>NUCLEOTIDE SEQUENCE [LARGE SCALE GENOMIC DNA]</scope>
    <source>
        <strain evidence="2 3">DSM 3222</strain>
    </source>
</reference>
<dbReference type="PATRIC" id="fig|36849.3.peg.4164"/>
<dbReference type="OrthoDB" id="9780715at2"/>
<gene>
    <name evidence="2" type="ORF">OXPF_39360</name>
</gene>